<accession>A0A4S3KUF3</accession>
<evidence type="ECO:0000313" key="2">
    <source>
        <dbReference type="Proteomes" id="UP000307749"/>
    </source>
</evidence>
<dbReference type="Proteomes" id="UP000307749">
    <property type="component" value="Unassembled WGS sequence"/>
</dbReference>
<protein>
    <submittedName>
        <fullName evidence="1">Uncharacterized protein</fullName>
    </submittedName>
</protein>
<dbReference type="STRING" id="993689.GCA_002077135_03216"/>
<proteinExistence type="predicted"/>
<name>A0A4S3KUF3_9GAMM</name>
<reference evidence="1 2" key="1">
    <citation type="submission" date="2017-02" db="EMBL/GenBank/DDBJ databases">
        <title>Whole genome sequencing of Metallibacterium scheffleri DSM 24874 (T).</title>
        <authorList>
            <person name="Kumar S."/>
            <person name="Patil P."/>
            <person name="Patil P.B."/>
        </authorList>
    </citation>
    <scope>NUCLEOTIDE SEQUENCE [LARGE SCALE GENOMIC DNA]</scope>
    <source>
        <strain evidence="1 2">DSM 24874</strain>
    </source>
</reference>
<keyword evidence="2" id="KW-1185">Reference proteome</keyword>
<dbReference type="AlphaFoldDB" id="A0A4S3KUF3"/>
<gene>
    <name evidence="1" type="ORF">B1806_00690</name>
</gene>
<sequence>MGCGDRVPQEARLSLAVNIPGPGVARVIRTVGCVFPVGHDPARAMRAAHAGSVAPEATSKRLTGY</sequence>
<evidence type="ECO:0000313" key="1">
    <source>
        <dbReference type="EMBL" id="THD12108.1"/>
    </source>
</evidence>
<organism evidence="1 2">
    <name type="scientific">Metallibacterium scheffleri</name>
    <dbReference type="NCBI Taxonomy" id="993689"/>
    <lineage>
        <taxon>Bacteria</taxon>
        <taxon>Pseudomonadati</taxon>
        <taxon>Pseudomonadota</taxon>
        <taxon>Gammaproteobacteria</taxon>
        <taxon>Lysobacterales</taxon>
        <taxon>Rhodanobacteraceae</taxon>
        <taxon>Metallibacterium</taxon>
    </lineage>
</organism>
<dbReference type="EMBL" id="MWQO01000003">
    <property type="protein sequence ID" value="THD12108.1"/>
    <property type="molecule type" value="Genomic_DNA"/>
</dbReference>
<comment type="caution">
    <text evidence="1">The sequence shown here is derived from an EMBL/GenBank/DDBJ whole genome shotgun (WGS) entry which is preliminary data.</text>
</comment>